<dbReference type="Pfam" id="PF03466">
    <property type="entry name" value="LysR_substrate"/>
    <property type="match status" value="1"/>
</dbReference>
<dbReference type="Pfam" id="PF00126">
    <property type="entry name" value="HTH_1"/>
    <property type="match status" value="1"/>
</dbReference>
<keyword evidence="4" id="KW-0804">Transcription</keyword>
<protein>
    <submittedName>
        <fullName evidence="6">LysR family transcriptional regulator</fullName>
    </submittedName>
</protein>
<keyword evidence="7" id="KW-1185">Reference proteome</keyword>
<name>A0ABS7C8Y7_9BACL</name>
<evidence type="ECO:0000256" key="1">
    <source>
        <dbReference type="ARBA" id="ARBA00009437"/>
    </source>
</evidence>
<reference evidence="6 7" key="1">
    <citation type="submission" date="2021-07" db="EMBL/GenBank/DDBJ databases">
        <title>Paenibacillus radiodurans sp. nov., isolated from the southeastern edge of Tengger Desert.</title>
        <authorList>
            <person name="Zhang G."/>
        </authorList>
    </citation>
    <scope>NUCLEOTIDE SEQUENCE [LARGE SCALE GENOMIC DNA]</scope>
    <source>
        <strain evidence="6 7">CCM 7311</strain>
    </source>
</reference>
<comment type="caution">
    <text evidence="6">The sequence shown here is derived from an EMBL/GenBank/DDBJ whole genome shotgun (WGS) entry which is preliminary data.</text>
</comment>
<dbReference type="Gene3D" id="1.10.10.10">
    <property type="entry name" value="Winged helix-like DNA-binding domain superfamily/Winged helix DNA-binding domain"/>
    <property type="match status" value="1"/>
</dbReference>
<evidence type="ECO:0000256" key="3">
    <source>
        <dbReference type="ARBA" id="ARBA00023125"/>
    </source>
</evidence>
<dbReference type="SUPFAM" id="SSF46785">
    <property type="entry name" value="Winged helix' DNA-binding domain"/>
    <property type="match status" value="1"/>
</dbReference>
<evidence type="ECO:0000256" key="2">
    <source>
        <dbReference type="ARBA" id="ARBA00023015"/>
    </source>
</evidence>
<dbReference type="InterPro" id="IPR036388">
    <property type="entry name" value="WH-like_DNA-bd_sf"/>
</dbReference>
<sequence>MTFEQITTFLAIYHLGSYKKAAEHLYLPQPTVSNRIKQLEQDLNKLLFVRSKTGIQLTEEGFAFLPFARRAVNSIEEGRRAIDQLRLGLTGKLSIGCNNSFAGTLLPWILTEFKDHYPEVSVCILGYSSREQIRKITDNEFRLSISRYALNVPALTFKNIYQEDVRLIVSRDHPLAACGLITMEQVAETPLITYHSDTLYRRMLELTLGNLNLRHEIKYESNSLSLIKHWIMEGSGAFLSGALIFRDELIRREMAAIPIKSNPFPPENVFLMYKKGSLNSLDQLFVQHTTRLMQREAAAGALAYLEGAQPGNPARRISTD</sequence>
<dbReference type="RefSeq" id="WP_210043190.1">
    <property type="nucleotide sequence ID" value="NZ_JBHLVU010000023.1"/>
</dbReference>
<dbReference type="PRINTS" id="PR00039">
    <property type="entry name" value="HTHLYSR"/>
</dbReference>
<evidence type="ECO:0000313" key="7">
    <source>
        <dbReference type="Proteomes" id="UP001519887"/>
    </source>
</evidence>
<accession>A0ABS7C8Y7</accession>
<evidence type="ECO:0000313" key="6">
    <source>
        <dbReference type="EMBL" id="MBW7457388.1"/>
    </source>
</evidence>
<dbReference type="Gene3D" id="3.40.190.290">
    <property type="match status" value="1"/>
</dbReference>
<dbReference type="SUPFAM" id="SSF53850">
    <property type="entry name" value="Periplasmic binding protein-like II"/>
    <property type="match status" value="1"/>
</dbReference>
<dbReference type="CDD" id="cd05466">
    <property type="entry name" value="PBP2_LTTR_substrate"/>
    <property type="match status" value="1"/>
</dbReference>
<dbReference type="PANTHER" id="PTHR30126">
    <property type="entry name" value="HTH-TYPE TRANSCRIPTIONAL REGULATOR"/>
    <property type="match status" value="1"/>
</dbReference>
<dbReference type="InterPro" id="IPR036390">
    <property type="entry name" value="WH_DNA-bd_sf"/>
</dbReference>
<dbReference type="InterPro" id="IPR005119">
    <property type="entry name" value="LysR_subst-bd"/>
</dbReference>
<proteinExistence type="inferred from homology"/>
<dbReference type="InterPro" id="IPR000847">
    <property type="entry name" value="LysR_HTH_N"/>
</dbReference>
<dbReference type="EMBL" id="JAHZIK010000837">
    <property type="protein sequence ID" value="MBW7457388.1"/>
    <property type="molecule type" value="Genomic_DNA"/>
</dbReference>
<dbReference type="PANTHER" id="PTHR30126:SF40">
    <property type="entry name" value="HTH-TYPE TRANSCRIPTIONAL REGULATOR GLTR"/>
    <property type="match status" value="1"/>
</dbReference>
<organism evidence="6 7">
    <name type="scientific">Paenibacillus sepulcri</name>
    <dbReference type="NCBI Taxonomy" id="359917"/>
    <lineage>
        <taxon>Bacteria</taxon>
        <taxon>Bacillati</taxon>
        <taxon>Bacillota</taxon>
        <taxon>Bacilli</taxon>
        <taxon>Bacillales</taxon>
        <taxon>Paenibacillaceae</taxon>
        <taxon>Paenibacillus</taxon>
    </lineage>
</organism>
<keyword evidence="2" id="KW-0805">Transcription regulation</keyword>
<feature type="domain" description="HTH lysR-type" evidence="5">
    <location>
        <begin position="1"/>
        <end position="58"/>
    </location>
</feature>
<dbReference type="PROSITE" id="PS50931">
    <property type="entry name" value="HTH_LYSR"/>
    <property type="match status" value="1"/>
</dbReference>
<evidence type="ECO:0000256" key="4">
    <source>
        <dbReference type="ARBA" id="ARBA00023163"/>
    </source>
</evidence>
<dbReference type="Proteomes" id="UP001519887">
    <property type="component" value="Unassembled WGS sequence"/>
</dbReference>
<comment type="similarity">
    <text evidence="1">Belongs to the LysR transcriptional regulatory family.</text>
</comment>
<gene>
    <name evidence="6" type="ORF">K0U00_25430</name>
</gene>
<evidence type="ECO:0000259" key="5">
    <source>
        <dbReference type="PROSITE" id="PS50931"/>
    </source>
</evidence>
<keyword evidence="3" id="KW-0238">DNA-binding</keyword>